<evidence type="ECO:0000256" key="7">
    <source>
        <dbReference type="ARBA" id="ARBA00022989"/>
    </source>
</evidence>
<feature type="transmembrane region" description="Helical" evidence="10">
    <location>
        <begin position="70"/>
        <end position="99"/>
    </location>
</feature>
<keyword evidence="13" id="KW-1185">Reference proteome</keyword>
<evidence type="ECO:0000256" key="3">
    <source>
        <dbReference type="ARBA" id="ARBA00008640"/>
    </source>
</evidence>
<organism evidence="12 13">
    <name type="scientific">Laetiporus sulphureus 93-53</name>
    <dbReference type="NCBI Taxonomy" id="1314785"/>
    <lineage>
        <taxon>Eukaryota</taxon>
        <taxon>Fungi</taxon>
        <taxon>Dikarya</taxon>
        <taxon>Basidiomycota</taxon>
        <taxon>Agaricomycotina</taxon>
        <taxon>Agaricomycetes</taxon>
        <taxon>Polyporales</taxon>
        <taxon>Laetiporus</taxon>
    </lineage>
</organism>
<dbReference type="Pfam" id="PF09335">
    <property type="entry name" value="VTT_dom"/>
    <property type="match status" value="1"/>
</dbReference>
<sequence length="258" mass="28445">MSGLYATSKHYFVAVYRRYQKLHTHGKLFLLATACLYTTLACVVIFVGASRIGQILYDLAQDISHRPYGWLLLGGVIVFVSFPPCIGHTTLVTLCGYAYGMKGFLIAAGASVLGSAAAFVILRMLFSERLRRWSSSNEKWQALETVVASKGLPLIVLVRASPFPPWVYSNTLFASVEAVSLWQFVLATFVVFPKIALLVFVGSRLAPLSDGEQRSHMDTSTKILNASISIGGILVTIIAGWYVMWISTIVVRFRDILP</sequence>
<feature type="transmembrane region" description="Helical" evidence="10">
    <location>
        <begin position="105"/>
        <end position="126"/>
    </location>
</feature>
<evidence type="ECO:0000259" key="11">
    <source>
        <dbReference type="Pfam" id="PF09335"/>
    </source>
</evidence>
<evidence type="ECO:0000256" key="1">
    <source>
        <dbReference type="ARBA" id="ARBA00002978"/>
    </source>
</evidence>
<evidence type="ECO:0000256" key="6">
    <source>
        <dbReference type="ARBA" id="ARBA00022692"/>
    </source>
</evidence>
<keyword evidence="9 10" id="KW-0472">Membrane</keyword>
<keyword evidence="8" id="KW-0333">Golgi apparatus</keyword>
<comment type="subcellular location">
    <subcellularLocation>
        <location evidence="2">Golgi apparatus membrane</location>
        <topology evidence="2">Multi-pass membrane protein</topology>
    </subcellularLocation>
</comment>
<feature type="transmembrane region" description="Helical" evidence="10">
    <location>
        <begin position="28"/>
        <end position="49"/>
    </location>
</feature>
<feature type="transmembrane region" description="Helical" evidence="10">
    <location>
        <begin position="180"/>
        <end position="202"/>
    </location>
</feature>
<keyword evidence="6 10" id="KW-0812">Transmembrane</keyword>
<keyword evidence="7 10" id="KW-1133">Transmembrane helix</keyword>
<accession>A0A165IAF6</accession>
<protein>
    <recommendedName>
        <fullName evidence="4">Golgi apparatus membrane protein TVP38</fullName>
    </recommendedName>
    <alternativeName>
        <fullName evidence="5">Golgi apparatus membrane protein tvp38</fullName>
    </alternativeName>
</protein>
<dbReference type="GeneID" id="63818458"/>
<evidence type="ECO:0000256" key="4">
    <source>
        <dbReference type="ARBA" id="ARBA00013533"/>
    </source>
</evidence>
<dbReference type="STRING" id="1314785.A0A165IAF6"/>
<dbReference type="EMBL" id="KV427605">
    <property type="protein sequence ID" value="KZT12803.1"/>
    <property type="molecule type" value="Genomic_DNA"/>
</dbReference>
<dbReference type="InterPro" id="IPR051076">
    <property type="entry name" value="Golgi_membrane_TVP38/TMEM64"/>
</dbReference>
<dbReference type="AlphaFoldDB" id="A0A165IAF6"/>
<dbReference type="RefSeq" id="XP_040770313.1">
    <property type="nucleotide sequence ID" value="XM_040901426.1"/>
</dbReference>
<evidence type="ECO:0000313" key="13">
    <source>
        <dbReference type="Proteomes" id="UP000076871"/>
    </source>
</evidence>
<dbReference type="GO" id="GO:0000022">
    <property type="term" value="P:mitotic spindle elongation"/>
    <property type="evidence" value="ECO:0007669"/>
    <property type="project" value="TreeGrafter"/>
</dbReference>
<comment type="function">
    <text evidence="1">Golgi membrane protein involved in vesicular trafficking and spindle migration.</text>
</comment>
<proteinExistence type="inferred from homology"/>
<dbReference type="OrthoDB" id="166803at2759"/>
<dbReference type="GO" id="GO:0016192">
    <property type="term" value="P:vesicle-mediated transport"/>
    <property type="evidence" value="ECO:0007669"/>
    <property type="project" value="TreeGrafter"/>
</dbReference>
<dbReference type="GO" id="GO:0000139">
    <property type="term" value="C:Golgi membrane"/>
    <property type="evidence" value="ECO:0007669"/>
    <property type="project" value="UniProtKB-SubCell"/>
</dbReference>
<evidence type="ECO:0000256" key="10">
    <source>
        <dbReference type="SAM" id="Phobius"/>
    </source>
</evidence>
<dbReference type="PANTHER" id="PTHR47549:SF1">
    <property type="entry name" value="GOLGI APPARATUS MEMBRANE PROTEIN TVP38"/>
    <property type="match status" value="1"/>
</dbReference>
<dbReference type="Proteomes" id="UP000076871">
    <property type="component" value="Unassembled WGS sequence"/>
</dbReference>
<feature type="domain" description="VTT" evidence="11">
    <location>
        <begin position="88"/>
        <end position="203"/>
    </location>
</feature>
<dbReference type="InParanoid" id="A0A165IAF6"/>
<feature type="transmembrane region" description="Helical" evidence="10">
    <location>
        <begin position="223"/>
        <end position="244"/>
    </location>
</feature>
<evidence type="ECO:0000313" key="12">
    <source>
        <dbReference type="EMBL" id="KZT12803.1"/>
    </source>
</evidence>
<comment type="similarity">
    <text evidence="3">Belongs to the TVP38/TMEM64 family.</text>
</comment>
<dbReference type="PANTHER" id="PTHR47549">
    <property type="entry name" value="GOLGI APPARATUS MEMBRANE PROTEIN TVP38-RELATED"/>
    <property type="match status" value="1"/>
</dbReference>
<reference evidence="12 13" key="1">
    <citation type="journal article" date="2016" name="Mol. Biol. Evol.">
        <title>Comparative Genomics of Early-Diverging Mushroom-Forming Fungi Provides Insights into the Origins of Lignocellulose Decay Capabilities.</title>
        <authorList>
            <person name="Nagy L.G."/>
            <person name="Riley R."/>
            <person name="Tritt A."/>
            <person name="Adam C."/>
            <person name="Daum C."/>
            <person name="Floudas D."/>
            <person name="Sun H."/>
            <person name="Yadav J.S."/>
            <person name="Pangilinan J."/>
            <person name="Larsson K.H."/>
            <person name="Matsuura K."/>
            <person name="Barry K."/>
            <person name="Labutti K."/>
            <person name="Kuo R."/>
            <person name="Ohm R.A."/>
            <person name="Bhattacharya S.S."/>
            <person name="Shirouzu T."/>
            <person name="Yoshinaga Y."/>
            <person name="Martin F.M."/>
            <person name="Grigoriev I.V."/>
            <person name="Hibbett D.S."/>
        </authorList>
    </citation>
    <scope>NUCLEOTIDE SEQUENCE [LARGE SCALE GENOMIC DNA]</scope>
    <source>
        <strain evidence="12 13">93-53</strain>
    </source>
</reference>
<evidence type="ECO:0000256" key="5">
    <source>
        <dbReference type="ARBA" id="ARBA00020673"/>
    </source>
</evidence>
<gene>
    <name evidence="12" type="ORF">LAESUDRAFT_16803</name>
</gene>
<name>A0A165IAF6_9APHY</name>
<dbReference type="InterPro" id="IPR032816">
    <property type="entry name" value="VTT_dom"/>
</dbReference>
<evidence type="ECO:0000256" key="9">
    <source>
        <dbReference type="ARBA" id="ARBA00023136"/>
    </source>
</evidence>
<evidence type="ECO:0000256" key="8">
    <source>
        <dbReference type="ARBA" id="ARBA00023034"/>
    </source>
</evidence>
<evidence type="ECO:0000256" key="2">
    <source>
        <dbReference type="ARBA" id="ARBA00004653"/>
    </source>
</evidence>